<accession>A0ABD5VLS4</accession>
<dbReference type="Proteomes" id="UP001596395">
    <property type="component" value="Unassembled WGS sequence"/>
</dbReference>
<organism evidence="1 2">
    <name type="scientific">Halorubellus litoreus</name>
    <dbReference type="NCBI Taxonomy" id="755308"/>
    <lineage>
        <taxon>Archaea</taxon>
        <taxon>Methanobacteriati</taxon>
        <taxon>Methanobacteriota</taxon>
        <taxon>Stenosarchaea group</taxon>
        <taxon>Halobacteria</taxon>
        <taxon>Halobacteriales</taxon>
        <taxon>Halorubellaceae</taxon>
        <taxon>Halorubellus</taxon>
    </lineage>
</organism>
<proteinExistence type="predicted"/>
<protein>
    <submittedName>
        <fullName evidence="1">Uncharacterized protein</fullName>
    </submittedName>
</protein>
<comment type="caution">
    <text evidence="1">The sequence shown here is derived from an EMBL/GenBank/DDBJ whole genome shotgun (WGS) entry which is preliminary data.</text>
</comment>
<dbReference type="RefSeq" id="WP_336352469.1">
    <property type="nucleotide sequence ID" value="NZ_JAZAQL010000006.1"/>
</dbReference>
<gene>
    <name evidence="1" type="ORF">ACFQGB_22055</name>
</gene>
<dbReference type="AlphaFoldDB" id="A0ABD5VLS4"/>
<dbReference type="EMBL" id="JBHSXN010000006">
    <property type="protein sequence ID" value="MFC6955553.1"/>
    <property type="molecule type" value="Genomic_DNA"/>
</dbReference>
<evidence type="ECO:0000313" key="2">
    <source>
        <dbReference type="Proteomes" id="UP001596395"/>
    </source>
</evidence>
<reference evidence="1 2" key="1">
    <citation type="journal article" date="2019" name="Int. J. Syst. Evol. Microbiol.">
        <title>The Global Catalogue of Microorganisms (GCM) 10K type strain sequencing project: providing services to taxonomists for standard genome sequencing and annotation.</title>
        <authorList>
            <consortium name="The Broad Institute Genomics Platform"/>
            <consortium name="The Broad Institute Genome Sequencing Center for Infectious Disease"/>
            <person name="Wu L."/>
            <person name="Ma J."/>
        </authorList>
    </citation>
    <scope>NUCLEOTIDE SEQUENCE [LARGE SCALE GENOMIC DNA]</scope>
    <source>
        <strain evidence="1 2">GX26</strain>
    </source>
</reference>
<name>A0ABD5VLS4_9EURY</name>
<evidence type="ECO:0000313" key="1">
    <source>
        <dbReference type="EMBL" id="MFC6955553.1"/>
    </source>
</evidence>
<keyword evidence="2" id="KW-1185">Reference proteome</keyword>
<sequence length="240" mass="25318">MDDAADAGGFEWRCEHCGERTPKHNPPCSNCGGMSLEKVPLDGERDVREAESLLGTSRRALVGYGVAGAVAVFGGGYLLYEEYTPPAIPDAPGSAERAGGISLVTVEDAILAGVNAERDAPLAADGRVVDAARYATAYTVTTGEDGSARELFGRLRDFRLGRFQFVRRIFTGGEGERAIEGFADADAVADAFLRNLLGDDEVREFLTSERFEHGSADVHVAPNGDVYASVVVASGGTGVL</sequence>